<keyword evidence="3" id="KW-1185">Reference proteome</keyword>
<dbReference type="PANTHER" id="PTHR37299:SF1">
    <property type="entry name" value="STAGE 0 SPORULATION PROTEIN A HOMOLOG"/>
    <property type="match status" value="1"/>
</dbReference>
<dbReference type="Gene3D" id="3.40.50.2300">
    <property type="match status" value="1"/>
</dbReference>
<dbReference type="RefSeq" id="WP_087357649.1">
    <property type="nucleotide sequence ID" value="NZ_NFLJ01000010.1"/>
</dbReference>
<gene>
    <name evidence="2" type="ORF">B5E75_04785</name>
</gene>
<dbReference type="GO" id="GO:0003677">
    <property type="term" value="F:DNA binding"/>
    <property type="evidence" value="ECO:0007669"/>
    <property type="project" value="InterPro"/>
</dbReference>
<dbReference type="PROSITE" id="PS50930">
    <property type="entry name" value="HTH_LYTTR"/>
    <property type="match status" value="1"/>
</dbReference>
<comment type="caution">
    <text evidence="2">The sequence shown here is derived from an EMBL/GenBank/DDBJ whole genome shotgun (WGS) entry which is preliminary data.</text>
</comment>
<dbReference type="CDD" id="cd00156">
    <property type="entry name" value="REC"/>
    <property type="match status" value="1"/>
</dbReference>
<evidence type="ECO:0000259" key="1">
    <source>
        <dbReference type="PROSITE" id="PS50930"/>
    </source>
</evidence>
<dbReference type="SMART" id="SM00850">
    <property type="entry name" value="LytTR"/>
    <property type="match status" value="1"/>
</dbReference>
<proteinExistence type="predicted"/>
<name>A0A1Y4SYY9_9FIRM</name>
<organism evidence="2 3">
    <name type="scientific">Massilimicrobiota timonensis</name>
    <dbReference type="NCBI Taxonomy" id="1776392"/>
    <lineage>
        <taxon>Bacteria</taxon>
        <taxon>Bacillati</taxon>
        <taxon>Bacillota</taxon>
        <taxon>Erysipelotrichia</taxon>
        <taxon>Erysipelotrichales</taxon>
        <taxon>Erysipelotrichaceae</taxon>
        <taxon>Massilimicrobiota</taxon>
    </lineage>
</organism>
<evidence type="ECO:0000313" key="2">
    <source>
        <dbReference type="EMBL" id="OUQ35149.1"/>
    </source>
</evidence>
<accession>A0A1Y4SYY9</accession>
<dbReference type="GO" id="GO:0000156">
    <property type="term" value="F:phosphorelay response regulator activity"/>
    <property type="evidence" value="ECO:0007669"/>
    <property type="project" value="InterPro"/>
</dbReference>
<dbReference type="InterPro" id="IPR011006">
    <property type="entry name" value="CheY-like_superfamily"/>
</dbReference>
<dbReference type="InterPro" id="IPR007492">
    <property type="entry name" value="LytTR_DNA-bd_dom"/>
</dbReference>
<dbReference type="AlphaFoldDB" id="A0A1Y4SYY9"/>
<dbReference type="Pfam" id="PF04397">
    <property type="entry name" value="LytTR"/>
    <property type="match status" value="1"/>
</dbReference>
<dbReference type="OrthoDB" id="1650099at2"/>
<protein>
    <recommendedName>
        <fullName evidence="1">HTH LytTR-type domain-containing protein</fullName>
    </recommendedName>
</protein>
<dbReference type="InterPro" id="IPR046947">
    <property type="entry name" value="LytR-like"/>
</dbReference>
<dbReference type="Gene3D" id="2.40.50.1020">
    <property type="entry name" value="LytTr DNA-binding domain"/>
    <property type="match status" value="1"/>
</dbReference>
<reference evidence="2 3" key="1">
    <citation type="journal article" date="2018" name="BMC Genomics">
        <title>Whole genome sequencing and function prediction of 133 gut anaerobes isolated from chicken caecum in pure cultures.</title>
        <authorList>
            <person name="Medvecky M."/>
            <person name="Cejkova D."/>
            <person name="Polansky O."/>
            <person name="Karasova D."/>
            <person name="Kubasova T."/>
            <person name="Cizek A."/>
            <person name="Rychlik I."/>
        </authorList>
    </citation>
    <scope>NUCLEOTIDE SEQUENCE [LARGE SCALE GENOMIC DNA]</scope>
    <source>
        <strain evidence="2 3">An13</strain>
    </source>
</reference>
<sequence length="231" mass="27999">MKAMIIDDDAEFINQLKTYLNQTFKNVQIDTYISFCNEIYNQEYDCVFLDVMLKEGESFEYGMNISKLYPRTIIIYISSVDHFVYDSYQQNTFFFIRKSHFDEDYHNFVKKYQKMHLQVQAMFSIIVQGIHINIKQQDIIYVESLRNQIIIHTSMQTYTSYQTLKQTYQELNHQHFYRLNNHIIINLDYVISIQKQHIELVKQICIPFTRGSKKPFIQKYLQYRSQHIWNG</sequence>
<dbReference type="SUPFAM" id="SSF52172">
    <property type="entry name" value="CheY-like"/>
    <property type="match status" value="1"/>
</dbReference>
<dbReference type="EMBL" id="NFLJ01000010">
    <property type="protein sequence ID" value="OUQ35149.1"/>
    <property type="molecule type" value="Genomic_DNA"/>
</dbReference>
<dbReference type="Proteomes" id="UP000195305">
    <property type="component" value="Unassembled WGS sequence"/>
</dbReference>
<evidence type="ECO:0000313" key="3">
    <source>
        <dbReference type="Proteomes" id="UP000195305"/>
    </source>
</evidence>
<feature type="domain" description="HTH LytTR-type" evidence="1">
    <location>
        <begin position="134"/>
        <end position="196"/>
    </location>
</feature>
<dbReference type="PANTHER" id="PTHR37299">
    <property type="entry name" value="TRANSCRIPTIONAL REGULATOR-RELATED"/>
    <property type="match status" value="1"/>
</dbReference>